<proteinExistence type="predicted"/>
<evidence type="ECO:0000313" key="5">
    <source>
        <dbReference type="EMBL" id="GMI48485.1"/>
    </source>
</evidence>
<dbReference type="PROSITE" id="PS50297">
    <property type="entry name" value="ANK_REP_REGION"/>
    <property type="match status" value="1"/>
</dbReference>
<dbReference type="PROSITE" id="PS50088">
    <property type="entry name" value="ANK_REPEAT"/>
    <property type="match status" value="1"/>
</dbReference>
<comment type="caution">
    <text evidence="5">The sequence shown here is derived from an EMBL/GenBank/DDBJ whole genome shotgun (WGS) entry which is preliminary data.</text>
</comment>
<keyword evidence="6" id="KW-1185">Reference proteome</keyword>
<dbReference type="Gene3D" id="1.25.40.20">
    <property type="entry name" value="Ankyrin repeat-containing domain"/>
    <property type="match status" value="1"/>
</dbReference>
<dbReference type="Pfam" id="PF12796">
    <property type="entry name" value="Ank_2"/>
    <property type="match status" value="1"/>
</dbReference>
<dbReference type="AlphaFoldDB" id="A0A9W7GND4"/>
<accession>A0A9W7GND4</accession>
<evidence type="ECO:0000256" key="2">
    <source>
        <dbReference type="ARBA" id="ARBA00023043"/>
    </source>
</evidence>
<feature type="compositionally biased region" description="Low complexity" evidence="4">
    <location>
        <begin position="159"/>
        <end position="172"/>
    </location>
</feature>
<name>A0A9W7GND4_9STRA</name>
<dbReference type="InterPro" id="IPR036770">
    <property type="entry name" value="Ankyrin_rpt-contain_sf"/>
</dbReference>
<organism evidence="5 6">
    <name type="scientific">Triparma columacea</name>
    <dbReference type="NCBI Taxonomy" id="722753"/>
    <lineage>
        <taxon>Eukaryota</taxon>
        <taxon>Sar</taxon>
        <taxon>Stramenopiles</taxon>
        <taxon>Ochrophyta</taxon>
        <taxon>Bolidophyceae</taxon>
        <taxon>Parmales</taxon>
        <taxon>Triparmaceae</taxon>
        <taxon>Triparma</taxon>
    </lineage>
</organism>
<evidence type="ECO:0000313" key="6">
    <source>
        <dbReference type="Proteomes" id="UP001165065"/>
    </source>
</evidence>
<feature type="region of interest" description="Disordered" evidence="4">
    <location>
        <begin position="1"/>
        <end position="32"/>
    </location>
</feature>
<dbReference type="InterPro" id="IPR051637">
    <property type="entry name" value="Ank_repeat_dom-contain_49"/>
</dbReference>
<feature type="region of interest" description="Disordered" evidence="4">
    <location>
        <begin position="151"/>
        <end position="172"/>
    </location>
</feature>
<dbReference type="SMART" id="SM00248">
    <property type="entry name" value="ANK"/>
    <property type="match status" value="2"/>
</dbReference>
<keyword evidence="1" id="KW-0677">Repeat</keyword>
<dbReference type="Proteomes" id="UP001165065">
    <property type="component" value="Unassembled WGS sequence"/>
</dbReference>
<evidence type="ECO:0000256" key="3">
    <source>
        <dbReference type="PROSITE-ProRule" id="PRU00023"/>
    </source>
</evidence>
<reference evidence="6" key="1">
    <citation type="journal article" date="2023" name="Commun. Biol.">
        <title>Genome analysis of Parmales, the sister group of diatoms, reveals the evolutionary specialization of diatoms from phago-mixotrophs to photoautotrophs.</title>
        <authorList>
            <person name="Ban H."/>
            <person name="Sato S."/>
            <person name="Yoshikawa S."/>
            <person name="Yamada K."/>
            <person name="Nakamura Y."/>
            <person name="Ichinomiya M."/>
            <person name="Sato N."/>
            <person name="Blanc-Mathieu R."/>
            <person name="Endo H."/>
            <person name="Kuwata A."/>
            <person name="Ogata H."/>
        </authorList>
    </citation>
    <scope>NUCLEOTIDE SEQUENCE [LARGE SCALE GENOMIC DNA]</scope>
</reference>
<keyword evidence="2 3" id="KW-0040">ANK repeat</keyword>
<gene>
    <name evidence="5" type="ORF">TrCOL_g5884</name>
</gene>
<protein>
    <submittedName>
        <fullName evidence="5">Uncharacterized protein</fullName>
    </submittedName>
</protein>
<dbReference type="PANTHER" id="PTHR24180:SF45">
    <property type="entry name" value="POLY [ADP-RIBOSE] POLYMERASE TANKYRASE"/>
    <property type="match status" value="1"/>
</dbReference>
<evidence type="ECO:0000256" key="1">
    <source>
        <dbReference type="ARBA" id="ARBA00022737"/>
    </source>
</evidence>
<dbReference type="SUPFAM" id="SSF48403">
    <property type="entry name" value="Ankyrin repeat"/>
    <property type="match status" value="1"/>
</dbReference>
<dbReference type="InterPro" id="IPR002110">
    <property type="entry name" value="Ankyrin_rpt"/>
</dbReference>
<feature type="repeat" description="ANK" evidence="3">
    <location>
        <begin position="50"/>
        <end position="82"/>
    </location>
</feature>
<evidence type="ECO:0000256" key="4">
    <source>
        <dbReference type="SAM" id="MobiDB-lite"/>
    </source>
</evidence>
<dbReference type="EMBL" id="BRYA01000402">
    <property type="protein sequence ID" value="GMI48485.1"/>
    <property type="molecule type" value="Genomic_DNA"/>
</dbReference>
<sequence length="172" mass="18464">MPFGLQSSQPPPPPTGDIEPIHISESAGNGDLETLRTTLPSLGIDHSDENGYTCLHAASAYNQLEIMRWLIANGANVNVGDTDGDTPLHHAEHVDAAQFLISSGANPAAMNSESKTPLGLKLEDVIPDNHEDYDSDDEEQNELKRLVSYLTSVSPPPSTNLNMATTTTAMEE</sequence>
<dbReference type="OrthoDB" id="47198at2759"/>
<dbReference type="PANTHER" id="PTHR24180">
    <property type="entry name" value="CYCLIN-DEPENDENT KINASE INHIBITOR 2C-RELATED"/>
    <property type="match status" value="1"/>
</dbReference>